<evidence type="ECO:0000256" key="4">
    <source>
        <dbReference type="SAM" id="MobiDB-lite"/>
    </source>
</evidence>
<keyword evidence="5" id="KW-0732">Signal</keyword>
<protein>
    <submittedName>
        <fullName evidence="6">ABSCISIC ACID-INSENSITIVE 5-like protein 4</fullName>
    </submittedName>
</protein>
<keyword evidence="3" id="KW-0539">Nucleus</keyword>
<proteinExistence type="predicted"/>
<keyword evidence="7" id="KW-1185">Reference proteome</keyword>
<evidence type="ECO:0000256" key="2">
    <source>
        <dbReference type="ARBA" id="ARBA00023125"/>
    </source>
</evidence>
<name>A0ABD1QP29_9LAMI</name>
<feature type="region of interest" description="Disordered" evidence="4">
    <location>
        <begin position="255"/>
        <end position="278"/>
    </location>
</feature>
<dbReference type="AlphaFoldDB" id="A0ABD1QP29"/>
<evidence type="ECO:0000313" key="6">
    <source>
        <dbReference type="EMBL" id="KAL2477263.1"/>
    </source>
</evidence>
<dbReference type="InterPro" id="IPR043452">
    <property type="entry name" value="BZIP46-like"/>
</dbReference>
<feature type="compositionally biased region" description="Gly residues" evidence="4">
    <location>
        <begin position="269"/>
        <end position="278"/>
    </location>
</feature>
<dbReference type="EMBL" id="JBFOLJ010000014">
    <property type="protein sequence ID" value="KAL2477263.1"/>
    <property type="molecule type" value="Genomic_DNA"/>
</dbReference>
<feature type="signal peptide" evidence="5">
    <location>
        <begin position="1"/>
        <end position="18"/>
    </location>
</feature>
<dbReference type="GO" id="GO:0005634">
    <property type="term" value="C:nucleus"/>
    <property type="evidence" value="ECO:0007669"/>
    <property type="project" value="UniProtKB-SubCell"/>
</dbReference>
<feature type="chain" id="PRO_5044798319" evidence="5">
    <location>
        <begin position="19"/>
        <end position="278"/>
    </location>
</feature>
<dbReference type="GO" id="GO:0003677">
    <property type="term" value="F:DNA binding"/>
    <property type="evidence" value="ECO:0007669"/>
    <property type="project" value="UniProtKB-KW"/>
</dbReference>
<gene>
    <name evidence="6" type="ORF">Fot_46277</name>
</gene>
<dbReference type="PANTHER" id="PTHR22952">
    <property type="entry name" value="CAMP-RESPONSE ELEMENT BINDING PROTEIN-RELATED"/>
    <property type="match status" value="1"/>
</dbReference>
<reference evidence="7" key="1">
    <citation type="submission" date="2024-07" db="EMBL/GenBank/DDBJ databases">
        <title>Two chromosome-level genome assemblies of Korean endemic species Abeliophyllum distichum and Forsythia ovata (Oleaceae).</title>
        <authorList>
            <person name="Jang H."/>
        </authorList>
    </citation>
    <scope>NUCLEOTIDE SEQUENCE [LARGE SCALE GENOMIC DNA]</scope>
</reference>
<dbReference type="Proteomes" id="UP001604277">
    <property type="component" value="Unassembled WGS sequence"/>
</dbReference>
<evidence type="ECO:0000256" key="3">
    <source>
        <dbReference type="ARBA" id="ARBA00023242"/>
    </source>
</evidence>
<comment type="caution">
    <text evidence="6">The sequence shown here is derived from an EMBL/GenBank/DDBJ whole genome shotgun (WGS) entry which is preliminary data.</text>
</comment>
<comment type="subcellular location">
    <subcellularLocation>
        <location evidence="1">Nucleus</location>
    </subcellularLocation>
</comment>
<accession>A0ABD1QP29</accession>
<evidence type="ECO:0000313" key="7">
    <source>
        <dbReference type="Proteomes" id="UP001604277"/>
    </source>
</evidence>
<evidence type="ECO:0000256" key="1">
    <source>
        <dbReference type="ARBA" id="ARBA00004123"/>
    </source>
</evidence>
<evidence type="ECO:0000256" key="5">
    <source>
        <dbReference type="SAM" id="SignalP"/>
    </source>
</evidence>
<dbReference type="PANTHER" id="PTHR22952:SF463">
    <property type="entry name" value="ABSCISIC ACID-INSENSITIVE 5-LIKE PROTEIN 7"/>
    <property type="match status" value="1"/>
</dbReference>
<sequence length="278" mass="29769">MPVFVDILLRIWSACSSALQSSIMGSYMNFKDFGDTVQPDGSGGTPAGNYPLARQSSIYSLTFEEFQNSMAGPVKDFGSMNMEDLLKSIWTAEETQAMASSPAVGDGMAPGGNLQRQGSLTLPRTLSQKTVDEVWRDVLKETVGAKDGSGGGGSNLEGWLEKISMPSWPAHNNGIYGNLPPPSGFNNGLTIGFQQPPRNQGVLGNQLAENNNVVHNLRVLEENMVGVRTLEQQPREQQPQLQPLFPKQTIVTFSSPMQLGNNGKLASPGGKGPVAGMS</sequence>
<keyword evidence="2" id="KW-0238">DNA-binding</keyword>
<organism evidence="6 7">
    <name type="scientific">Forsythia ovata</name>
    <dbReference type="NCBI Taxonomy" id="205694"/>
    <lineage>
        <taxon>Eukaryota</taxon>
        <taxon>Viridiplantae</taxon>
        <taxon>Streptophyta</taxon>
        <taxon>Embryophyta</taxon>
        <taxon>Tracheophyta</taxon>
        <taxon>Spermatophyta</taxon>
        <taxon>Magnoliopsida</taxon>
        <taxon>eudicotyledons</taxon>
        <taxon>Gunneridae</taxon>
        <taxon>Pentapetalae</taxon>
        <taxon>asterids</taxon>
        <taxon>lamiids</taxon>
        <taxon>Lamiales</taxon>
        <taxon>Oleaceae</taxon>
        <taxon>Forsythieae</taxon>
        <taxon>Forsythia</taxon>
    </lineage>
</organism>